<keyword evidence="7" id="KW-1015">Disulfide bond</keyword>
<evidence type="ECO:0000256" key="9">
    <source>
        <dbReference type="PROSITE-ProRule" id="PRU01356"/>
    </source>
</evidence>
<feature type="compositionally biased region" description="Basic and acidic residues" evidence="10">
    <location>
        <begin position="840"/>
        <end position="851"/>
    </location>
</feature>
<dbReference type="GO" id="GO:0046872">
    <property type="term" value="F:metal ion binding"/>
    <property type="evidence" value="ECO:0007669"/>
    <property type="project" value="UniProtKB-UniRule"/>
</dbReference>
<keyword evidence="5" id="KW-0336">GPI-anchor</keyword>
<feature type="compositionally biased region" description="Polar residues" evidence="10">
    <location>
        <begin position="561"/>
        <end position="578"/>
    </location>
</feature>
<dbReference type="GO" id="GO:0005576">
    <property type="term" value="C:extracellular region"/>
    <property type="evidence" value="ECO:0007669"/>
    <property type="project" value="UniProtKB-SubCell"/>
</dbReference>
<feature type="compositionally biased region" description="Polar residues" evidence="10">
    <location>
        <begin position="541"/>
        <end position="554"/>
    </location>
</feature>
<feature type="compositionally biased region" description="Pro residues" evidence="10">
    <location>
        <begin position="509"/>
        <end position="531"/>
    </location>
</feature>
<gene>
    <name evidence="14" type="ORF">DBV05_g307</name>
</gene>
<comment type="caution">
    <text evidence="14">The sequence shown here is derived from an EMBL/GenBank/DDBJ whole genome shotgun (WGS) entry which is preliminary data.</text>
</comment>
<dbReference type="InterPro" id="IPR008427">
    <property type="entry name" value="Extracellular_membr_CFEM_dom"/>
</dbReference>
<feature type="compositionally biased region" description="Low complexity" evidence="10">
    <location>
        <begin position="584"/>
        <end position="610"/>
    </location>
</feature>
<comment type="subcellular location">
    <subcellularLocation>
        <location evidence="1">Membrane</location>
        <topology evidence="1">Lipid-anchor</topology>
        <topology evidence="1">GPI-anchor</topology>
    </subcellularLocation>
    <subcellularLocation>
        <location evidence="2">Secreted</location>
    </subcellularLocation>
</comment>
<evidence type="ECO:0000256" key="10">
    <source>
        <dbReference type="SAM" id="MobiDB-lite"/>
    </source>
</evidence>
<dbReference type="PROSITE" id="PS52012">
    <property type="entry name" value="CFEM"/>
    <property type="match status" value="1"/>
</dbReference>
<feature type="binding site" description="axial binding residue" evidence="9">
    <location>
        <position position="74"/>
    </location>
    <ligand>
        <name>heme</name>
        <dbReference type="ChEBI" id="CHEBI:30413"/>
    </ligand>
    <ligandPart>
        <name>Fe</name>
        <dbReference type="ChEBI" id="CHEBI:18248"/>
    </ligandPart>
</feature>
<dbReference type="GO" id="GO:0098552">
    <property type="term" value="C:side of membrane"/>
    <property type="evidence" value="ECO:0007669"/>
    <property type="project" value="UniProtKB-KW"/>
</dbReference>
<feature type="compositionally biased region" description="Pro residues" evidence="10">
    <location>
        <begin position="746"/>
        <end position="759"/>
    </location>
</feature>
<feature type="compositionally biased region" description="Polar residues" evidence="10">
    <location>
        <begin position="863"/>
        <end position="874"/>
    </location>
</feature>
<keyword evidence="8" id="KW-0449">Lipoprotein</keyword>
<feature type="transmembrane region" description="Helical" evidence="11">
    <location>
        <begin position="240"/>
        <end position="264"/>
    </location>
</feature>
<keyword evidence="9" id="KW-0479">Metal-binding</keyword>
<dbReference type="OrthoDB" id="3946741at2759"/>
<keyword evidence="11" id="KW-0472">Membrane</keyword>
<keyword evidence="6 12" id="KW-0732">Signal</keyword>
<keyword evidence="4" id="KW-0964">Secreted</keyword>
<dbReference type="AlphaFoldDB" id="A0A5N5DSV8"/>
<proteinExistence type="inferred from homology"/>
<evidence type="ECO:0000256" key="1">
    <source>
        <dbReference type="ARBA" id="ARBA00004589"/>
    </source>
</evidence>
<dbReference type="Proteomes" id="UP000325902">
    <property type="component" value="Unassembled WGS sequence"/>
</dbReference>
<evidence type="ECO:0000256" key="6">
    <source>
        <dbReference type="ARBA" id="ARBA00022729"/>
    </source>
</evidence>
<feature type="chain" id="PRO_5024861814" description="CFEM domain-containing protein" evidence="12">
    <location>
        <begin position="20"/>
        <end position="1034"/>
    </location>
</feature>
<evidence type="ECO:0000256" key="3">
    <source>
        <dbReference type="ARBA" id="ARBA00010031"/>
    </source>
</evidence>
<reference evidence="14 15" key="1">
    <citation type="journal article" date="2019" name="Sci. Rep.">
        <title>A multi-omics analysis of the grapevine pathogen Lasiodiplodia theobromae reveals that temperature affects the expression of virulence- and pathogenicity-related genes.</title>
        <authorList>
            <person name="Felix C."/>
            <person name="Meneses R."/>
            <person name="Goncalves M.F.M."/>
            <person name="Tilleman L."/>
            <person name="Duarte A.S."/>
            <person name="Jorrin-Novo J.V."/>
            <person name="Van de Peer Y."/>
            <person name="Deforce D."/>
            <person name="Van Nieuwerburgh F."/>
            <person name="Esteves A.C."/>
            <person name="Alves A."/>
        </authorList>
    </citation>
    <scope>NUCLEOTIDE SEQUENCE [LARGE SCALE GENOMIC DNA]</scope>
    <source>
        <strain evidence="14 15">LA-SOL3</strain>
    </source>
</reference>
<keyword evidence="9" id="KW-0349">Heme</keyword>
<evidence type="ECO:0000256" key="2">
    <source>
        <dbReference type="ARBA" id="ARBA00004613"/>
    </source>
</evidence>
<evidence type="ECO:0000259" key="13">
    <source>
        <dbReference type="PROSITE" id="PS52012"/>
    </source>
</evidence>
<feature type="compositionally biased region" description="Low complexity" evidence="10">
    <location>
        <begin position="774"/>
        <end position="787"/>
    </location>
</feature>
<feature type="compositionally biased region" description="Polar residues" evidence="10">
    <location>
        <begin position="823"/>
        <end position="839"/>
    </location>
</feature>
<evidence type="ECO:0000256" key="7">
    <source>
        <dbReference type="ARBA" id="ARBA00023157"/>
    </source>
</evidence>
<keyword evidence="5" id="KW-0325">Glycoprotein</keyword>
<keyword evidence="9" id="KW-0408">Iron</keyword>
<organism evidence="14 15">
    <name type="scientific">Lasiodiplodia theobromae</name>
    <dbReference type="NCBI Taxonomy" id="45133"/>
    <lineage>
        <taxon>Eukaryota</taxon>
        <taxon>Fungi</taxon>
        <taxon>Dikarya</taxon>
        <taxon>Ascomycota</taxon>
        <taxon>Pezizomycotina</taxon>
        <taxon>Dothideomycetes</taxon>
        <taxon>Dothideomycetes incertae sedis</taxon>
        <taxon>Botryosphaeriales</taxon>
        <taxon>Botryosphaeriaceae</taxon>
        <taxon>Lasiodiplodia</taxon>
    </lineage>
</organism>
<comment type="similarity">
    <text evidence="3">Belongs to the RBT5 family.</text>
</comment>
<feature type="domain" description="CFEM" evidence="13">
    <location>
        <begin position="26"/>
        <end position="143"/>
    </location>
</feature>
<evidence type="ECO:0000256" key="8">
    <source>
        <dbReference type="ARBA" id="ARBA00023288"/>
    </source>
</evidence>
<evidence type="ECO:0000313" key="14">
    <source>
        <dbReference type="EMBL" id="KAB2581138.1"/>
    </source>
</evidence>
<feature type="compositionally biased region" description="Pro residues" evidence="10">
    <location>
        <begin position="443"/>
        <end position="455"/>
    </location>
</feature>
<dbReference type="EMBL" id="VCHE01000001">
    <property type="protein sequence ID" value="KAB2581138.1"/>
    <property type="molecule type" value="Genomic_DNA"/>
</dbReference>
<accession>A0A5N5DSV8</accession>
<feature type="region of interest" description="Disordered" evidence="10">
    <location>
        <begin position="275"/>
        <end position="1001"/>
    </location>
</feature>
<feature type="compositionally biased region" description="Basic and acidic residues" evidence="10">
    <location>
        <begin position="687"/>
        <end position="699"/>
    </location>
</feature>
<evidence type="ECO:0000313" key="15">
    <source>
        <dbReference type="Proteomes" id="UP000325902"/>
    </source>
</evidence>
<sequence length="1034" mass="107028">MFPALHKKFIIFTPSLASAFPQATSTQLSTTTTQTSTALSLPTVLQVLVPQCAQSCFQSILFDQWPLGCASSGDLECLCSQYSTTGLTLGEAAYGCAFTSCSSSVSGLAATYGICSGQDGAVAPTHSTLTFTAHTTSTTASAASSTLISSSTHGTNTTSTRSSSTSSTSSSRTSSRSTLETSTTAASTTSGAASTTSEAASTTSEAASSTTSQSSASSSAAAAAAASSSDHGSGLSTAQIVGISVASVAAVVLAAGVLFVLACLRKRDRKKEEEVAEKQGMSAFALTPPSHDSVAMSPSAMAQFPSPPRDRRDPRGGTGVGTGGMTNPQVRVVDPSPPRHQRTPTPLESIGLAITEDSPAASFSSDRTRLLPDKPQPVHPRKPLPVQKSPVPTSMPFIEKKKKKQRDSSMSQGTLFEEDTAVRKSMYPVRAVQVPPRQDAPAKVPPVRPYRPPPSFADAYTESPVESARQPSLSLAIPPQGRQITRQPTPSPPPIPSPLRIGVARPPNVAKPPLPLYHPPAALPAALPPAPHSGSASSGSTKFTGTNSTASSSYIPAYYTSPPTSIMQTPPESYTGFTGPQQPPQAGAAPPVFLGQPSSASRPSPQRQAQTNATAPQPMHMHQTPAAVSAVAQNRGVPPQPSFAHLPGGTTGQQAPAPLQGSQANPPALRQQPPPQPAVGQAVPAAVRHDHQQQQDQRRQAPPPVPSAANHRNGPLPPPSWASSTPSSSTGQPTANQGSQYHAYRPPLPPQPRSPPRPPRQTARPPLVKGPQRSTSSASMTSFESASPGDPSPPAEEESDTSAKQLGGDSGSHSHHPHATVTAPASSSTLRLNTTPPQQHSDRSSVEDKSPISDIKYPKVPRASNQAVPRSSPNAGPRTATPSPRVKQHEGDGDVGGSTGSPKGGLQARRGRDGNGLLIIDSGASTPSPPRANNGRKTTPTKKAAGGRSPHTPQGQIIRGDGAQQLDHDPDQARKSSAALPPEQQLPSWPGHEGGGQGDVAIKTPMWAPKLTPTRHGDDMYLAVAYAKKEGISE</sequence>
<comment type="caution">
    <text evidence="9">Lacks conserved residue(s) required for the propagation of feature annotation.</text>
</comment>
<name>A0A5N5DSV8_9PEZI</name>
<evidence type="ECO:0000256" key="4">
    <source>
        <dbReference type="ARBA" id="ARBA00022525"/>
    </source>
</evidence>
<keyword evidence="11" id="KW-1133">Transmembrane helix</keyword>
<feature type="compositionally biased region" description="Low complexity" evidence="10">
    <location>
        <begin position="721"/>
        <end position="734"/>
    </location>
</feature>
<evidence type="ECO:0000256" key="5">
    <source>
        <dbReference type="ARBA" id="ARBA00022622"/>
    </source>
</evidence>
<keyword evidence="11" id="KW-0812">Transmembrane</keyword>
<feature type="compositionally biased region" description="Gly residues" evidence="10">
    <location>
        <begin position="894"/>
        <end position="903"/>
    </location>
</feature>
<evidence type="ECO:0000256" key="11">
    <source>
        <dbReference type="SAM" id="Phobius"/>
    </source>
</evidence>
<feature type="region of interest" description="Disordered" evidence="10">
    <location>
        <begin position="146"/>
        <end position="215"/>
    </location>
</feature>
<protein>
    <recommendedName>
        <fullName evidence="13">CFEM domain-containing protein</fullName>
    </recommendedName>
</protein>
<keyword evidence="15" id="KW-1185">Reference proteome</keyword>
<feature type="signal peptide" evidence="12">
    <location>
        <begin position="1"/>
        <end position="19"/>
    </location>
</feature>
<evidence type="ECO:0000256" key="12">
    <source>
        <dbReference type="SAM" id="SignalP"/>
    </source>
</evidence>